<gene>
    <name evidence="2" type="ORF">CK203_056325</name>
</gene>
<dbReference type="EMBL" id="QGNW01000380">
    <property type="protein sequence ID" value="RVW73900.1"/>
    <property type="molecule type" value="Genomic_DNA"/>
</dbReference>
<keyword evidence="1" id="KW-1133">Transmembrane helix</keyword>
<organism evidence="2 3">
    <name type="scientific">Vitis vinifera</name>
    <name type="common">Grape</name>
    <dbReference type="NCBI Taxonomy" id="29760"/>
    <lineage>
        <taxon>Eukaryota</taxon>
        <taxon>Viridiplantae</taxon>
        <taxon>Streptophyta</taxon>
        <taxon>Embryophyta</taxon>
        <taxon>Tracheophyta</taxon>
        <taxon>Spermatophyta</taxon>
        <taxon>Magnoliopsida</taxon>
        <taxon>eudicotyledons</taxon>
        <taxon>Gunneridae</taxon>
        <taxon>Pentapetalae</taxon>
        <taxon>rosids</taxon>
        <taxon>Vitales</taxon>
        <taxon>Vitaceae</taxon>
        <taxon>Viteae</taxon>
        <taxon>Vitis</taxon>
    </lineage>
</organism>
<evidence type="ECO:0000256" key="1">
    <source>
        <dbReference type="SAM" id="Phobius"/>
    </source>
</evidence>
<sequence>MGSVFGCRCISFGENPRTTMHCGAGRTLGCPWRGLVEGVVFIVFVVLELFLSKLWTMRCLQINLEKSKLIPVGNVQNVEEFVEVLGCKVGSLPTTYLGLPLGAPYKSNRERDPLWKWVIISKYGVQEGHGAQRRTQVKVCDDRWCGEILLRDAFLGPYSIASSKDAWVVDVWNGGSWGPRFIRQFNDWEMEDVDSFFGRLHNHFIASSTIDDMVWLGTKNGVFSVQSYYFTLAREQNLSRIVYCEGVFQAHLGARQCNANLRRLALLGQHLLKKAWLRRARHSPSARHKTPKRYAFSSPFSILLLLLFFFLHKLKRVAEAK</sequence>
<dbReference type="AlphaFoldDB" id="A0A438GNW8"/>
<proteinExistence type="predicted"/>
<keyword evidence="1" id="KW-0812">Transmembrane</keyword>
<feature type="transmembrane region" description="Helical" evidence="1">
    <location>
        <begin position="294"/>
        <end position="311"/>
    </location>
</feature>
<keyword evidence="1" id="KW-0472">Membrane</keyword>
<name>A0A438GNW8_VITVI</name>
<reference evidence="2 3" key="1">
    <citation type="journal article" date="2018" name="PLoS Genet.">
        <title>Population sequencing reveals clonal diversity and ancestral inbreeding in the grapevine cultivar Chardonnay.</title>
        <authorList>
            <person name="Roach M.J."/>
            <person name="Johnson D.L."/>
            <person name="Bohlmann J."/>
            <person name="van Vuuren H.J."/>
            <person name="Jones S.J."/>
            <person name="Pretorius I.S."/>
            <person name="Schmidt S.A."/>
            <person name="Borneman A.R."/>
        </authorList>
    </citation>
    <scope>NUCLEOTIDE SEQUENCE [LARGE SCALE GENOMIC DNA]</scope>
    <source>
        <strain evidence="3">cv. Chardonnay</strain>
        <tissue evidence="2">Leaf</tissue>
    </source>
</reference>
<accession>A0A438GNW8</accession>
<comment type="caution">
    <text evidence="2">The sequence shown here is derived from an EMBL/GenBank/DDBJ whole genome shotgun (WGS) entry which is preliminary data.</text>
</comment>
<dbReference type="Proteomes" id="UP000288805">
    <property type="component" value="Unassembled WGS sequence"/>
</dbReference>
<protein>
    <submittedName>
        <fullName evidence="2">Uncharacterized protein</fullName>
    </submittedName>
</protein>
<evidence type="ECO:0000313" key="2">
    <source>
        <dbReference type="EMBL" id="RVW73900.1"/>
    </source>
</evidence>
<evidence type="ECO:0000313" key="3">
    <source>
        <dbReference type="Proteomes" id="UP000288805"/>
    </source>
</evidence>